<feature type="repeat" description="ANK" evidence="3">
    <location>
        <begin position="88"/>
        <end position="120"/>
    </location>
</feature>
<dbReference type="Pfam" id="PF13637">
    <property type="entry name" value="Ank_4"/>
    <property type="match status" value="1"/>
</dbReference>
<dbReference type="PANTHER" id="PTHR24173:SF74">
    <property type="entry name" value="ANKYRIN REPEAT DOMAIN-CONTAINING PROTEIN 16"/>
    <property type="match status" value="1"/>
</dbReference>
<dbReference type="AlphaFoldDB" id="A0A7S3QTA9"/>
<protein>
    <submittedName>
        <fullName evidence="5">Uncharacterized protein</fullName>
    </submittedName>
</protein>
<dbReference type="Gene3D" id="1.25.40.20">
    <property type="entry name" value="Ankyrin repeat-containing domain"/>
    <property type="match status" value="1"/>
</dbReference>
<dbReference type="SUPFAM" id="SSF48403">
    <property type="entry name" value="Ankyrin repeat"/>
    <property type="match status" value="1"/>
</dbReference>
<dbReference type="InterPro" id="IPR002110">
    <property type="entry name" value="Ankyrin_rpt"/>
</dbReference>
<reference evidence="5" key="1">
    <citation type="submission" date="2021-01" db="EMBL/GenBank/DDBJ databases">
        <authorList>
            <person name="Corre E."/>
            <person name="Pelletier E."/>
            <person name="Niang G."/>
            <person name="Scheremetjew M."/>
            <person name="Finn R."/>
            <person name="Kale V."/>
            <person name="Holt S."/>
            <person name="Cochrane G."/>
            <person name="Meng A."/>
            <person name="Brown T."/>
            <person name="Cohen L."/>
        </authorList>
    </citation>
    <scope>NUCLEOTIDE SEQUENCE</scope>
    <source>
        <strain evidence="5">CCMP1320</strain>
    </source>
</reference>
<sequence>MAPKVNFNAEEPAREEKQDEKQDEAHLQPERSKKSYSSMLCHSKDEDADNQSTAPKNIHEAAERGNTGFIVRLIERSLDFNINQKDNLGRTALHWAAELNRVQAAEALLDYGIDITIPESNGRTAVHLAARAGHTDMLQTIMEGISQEQKEAMINQPDQFGITPVYLALQKGNANNAAFEWLMDNGGKYNAS</sequence>
<feature type="compositionally biased region" description="Basic and acidic residues" evidence="4">
    <location>
        <begin position="11"/>
        <end position="33"/>
    </location>
</feature>
<proteinExistence type="predicted"/>
<dbReference type="SMART" id="SM00248">
    <property type="entry name" value="ANK"/>
    <property type="match status" value="4"/>
</dbReference>
<dbReference type="InterPro" id="IPR036770">
    <property type="entry name" value="Ankyrin_rpt-contain_sf"/>
</dbReference>
<gene>
    <name evidence="5" type="ORF">DTER00134_LOCUS7229</name>
</gene>
<evidence type="ECO:0000313" key="5">
    <source>
        <dbReference type="EMBL" id="CAE0492156.1"/>
    </source>
</evidence>
<evidence type="ECO:0000256" key="4">
    <source>
        <dbReference type="SAM" id="MobiDB-lite"/>
    </source>
</evidence>
<accession>A0A7S3QTA9</accession>
<organism evidence="5">
    <name type="scientific">Dunaliella tertiolecta</name>
    <name type="common">Green alga</name>
    <dbReference type="NCBI Taxonomy" id="3047"/>
    <lineage>
        <taxon>Eukaryota</taxon>
        <taxon>Viridiplantae</taxon>
        <taxon>Chlorophyta</taxon>
        <taxon>core chlorophytes</taxon>
        <taxon>Chlorophyceae</taxon>
        <taxon>CS clade</taxon>
        <taxon>Chlamydomonadales</taxon>
        <taxon>Dunaliellaceae</taxon>
        <taxon>Dunaliella</taxon>
    </lineage>
</organism>
<keyword evidence="1" id="KW-0677">Repeat</keyword>
<feature type="region of interest" description="Disordered" evidence="4">
    <location>
        <begin position="1"/>
        <end position="53"/>
    </location>
</feature>
<feature type="repeat" description="ANK" evidence="3">
    <location>
        <begin position="160"/>
        <end position="192"/>
    </location>
</feature>
<evidence type="ECO:0000256" key="2">
    <source>
        <dbReference type="ARBA" id="ARBA00023043"/>
    </source>
</evidence>
<dbReference type="PROSITE" id="PS50088">
    <property type="entry name" value="ANK_REPEAT"/>
    <property type="match status" value="3"/>
</dbReference>
<dbReference type="EMBL" id="HBIP01012695">
    <property type="protein sequence ID" value="CAE0492156.1"/>
    <property type="molecule type" value="Transcribed_RNA"/>
</dbReference>
<dbReference type="PANTHER" id="PTHR24173">
    <property type="entry name" value="ANKYRIN REPEAT CONTAINING"/>
    <property type="match status" value="1"/>
</dbReference>
<name>A0A7S3QTA9_DUNTE</name>
<keyword evidence="2 3" id="KW-0040">ANK repeat</keyword>
<evidence type="ECO:0000256" key="3">
    <source>
        <dbReference type="PROSITE-ProRule" id="PRU00023"/>
    </source>
</evidence>
<feature type="repeat" description="ANK" evidence="3">
    <location>
        <begin position="121"/>
        <end position="143"/>
    </location>
</feature>
<dbReference type="PROSITE" id="PS50297">
    <property type="entry name" value="ANK_REP_REGION"/>
    <property type="match status" value="3"/>
</dbReference>
<evidence type="ECO:0000256" key="1">
    <source>
        <dbReference type="ARBA" id="ARBA00022737"/>
    </source>
</evidence>